<dbReference type="Gene3D" id="1.20.120.520">
    <property type="entry name" value="nmb1532 protein domain like"/>
    <property type="match status" value="1"/>
</dbReference>
<evidence type="ECO:0000259" key="1">
    <source>
        <dbReference type="Pfam" id="PF01814"/>
    </source>
</evidence>
<dbReference type="CDD" id="cd12108">
    <property type="entry name" value="Hr-like"/>
    <property type="match status" value="1"/>
</dbReference>
<name>A0A5M3W3P1_9ACTN</name>
<dbReference type="RefSeq" id="WP_155339058.1">
    <property type="nucleotide sequence ID" value="NZ_BAAABN010000025.1"/>
</dbReference>
<keyword evidence="3" id="KW-1185">Reference proteome</keyword>
<comment type="caution">
    <text evidence="2">The sequence shown here is derived from an EMBL/GenBank/DDBJ whole genome shotgun (WGS) entry which is preliminary data.</text>
</comment>
<protein>
    <recommendedName>
        <fullName evidence="1">Hemerythrin-like domain-containing protein</fullName>
    </recommendedName>
</protein>
<gene>
    <name evidence="2" type="ORF">Acor_49160</name>
</gene>
<dbReference type="Proteomes" id="UP000334990">
    <property type="component" value="Unassembled WGS sequence"/>
</dbReference>
<evidence type="ECO:0000313" key="3">
    <source>
        <dbReference type="Proteomes" id="UP000334990"/>
    </source>
</evidence>
<organism evidence="2 3">
    <name type="scientific">Acrocarpospora corrugata</name>
    <dbReference type="NCBI Taxonomy" id="35763"/>
    <lineage>
        <taxon>Bacteria</taxon>
        <taxon>Bacillati</taxon>
        <taxon>Actinomycetota</taxon>
        <taxon>Actinomycetes</taxon>
        <taxon>Streptosporangiales</taxon>
        <taxon>Streptosporangiaceae</taxon>
        <taxon>Acrocarpospora</taxon>
    </lineage>
</organism>
<dbReference type="EMBL" id="BLAD01000062">
    <property type="protein sequence ID" value="GES02850.1"/>
    <property type="molecule type" value="Genomic_DNA"/>
</dbReference>
<accession>A0A5M3W3P1</accession>
<sequence>MAPATTTIRPRRPGDPEVNLTIYGVAHRAMRQGARELAALAHTLRDGTVPLTPARAKALAEYVRLMTEEIHLHHHGEDTVGWPIIQASAGHAVDLEPFTADHDQLDPILDRLRRASTLLVTHPGDLTARETLATDSTVLRDLLDEHIDEEERDIFPIIRTYVSVADFQSWEHQMMTNYPKKNLWFLIPWSVSAIPAAEVPAALALTPLAFRIANRLFSGKYRRFHQLIFG</sequence>
<evidence type="ECO:0000313" key="2">
    <source>
        <dbReference type="EMBL" id="GES02850.1"/>
    </source>
</evidence>
<dbReference type="AlphaFoldDB" id="A0A5M3W3P1"/>
<dbReference type="Pfam" id="PF01814">
    <property type="entry name" value="Hemerythrin"/>
    <property type="match status" value="1"/>
</dbReference>
<proteinExistence type="predicted"/>
<dbReference type="InterPro" id="IPR012312">
    <property type="entry name" value="Hemerythrin-like"/>
</dbReference>
<dbReference type="OrthoDB" id="5197650at2"/>
<reference evidence="2 3" key="1">
    <citation type="submission" date="2019-10" db="EMBL/GenBank/DDBJ databases">
        <title>Whole genome shotgun sequence of Acrocarpospora corrugata NBRC 13972.</title>
        <authorList>
            <person name="Ichikawa N."/>
            <person name="Kimura A."/>
            <person name="Kitahashi Y."/>
            <person name="Komaki H."/>
            <person name="Oguchi A."/>
        </authorList>
    </citation>
    <scope>NUCLEOTIDE SEQUENCE [LARGE SCALE GENOMIC DNA]</scope>
    <source>
        <strain evidence="2 3">NBRC 13972</strain>
    </source>
</reference>
<feature type="domain" description="Hemerythrin-like" evidence="1">
    <location>
        <begin position="26"/>
        <end position="157"/>
    </location>
</feature>